<dbReference type="NCBIfam" id="TIGR00797">
    <property type="entry name" value="matE"/>
    <property type="match status" value="1"/>
</dbReference>
<keyword evidence="4 7" id="KW-0812">Transmembrane</keyword>
<feature type="transmembrane region" description="Helical" evidence="7">
    <location>
        <begin position="405"/>
        <end position="431"/>
    </location>
</feature>
<feature type="transmembrane region" description="Helical" evidence="7">
    <location>
        <begin position="16"/>
        <end position="34"/>
    </location>
</feature>
<evidence type="ECO:0000256" key="4">
    <source>
        <dbReference type="ARBA" id="ARBA00022692"/>
    </source>
</evidence>
<dbReference type="PANTHER" id="PTHR42925:SF2">
    <property type="entry name" value="NA+ DRIVEN MULTIDRUG EFFLUX PUMP"/>
    <property type="match status" value="1"/>
</dbReference>
<comment type="caution">
    <text evidence="8">The sequence shown here is derived from an EMBL/GenBank/DDBJ whole genome shotgun (WGS) entry which is preliminary data.</text>
</comment>
<sequence>MKYLNQLLSEVVKDKLFFRSMLSIALPLALQNLIQSGLNMIDTLMIGRLGETEIAAVALSNQVFFLLVLILFGITSGASVFASQYWGSRDIKGLRESLSLSLLLAGGAGLLFTSGAVFFPRFILSIYSKDPEVIRLGSSYLRIVGMSYLATSVTFSYAASLRSTGRVKLTTAVSGISIAINTGLNFLLIFGIGPFPALGVRGAAIATVIARAAETIVLITFIYRNRYPSALSLDDLLHISRAYIRKYFQTSIPVILNEIFWSFGITAINLVFARISTEAMASFSISDTISKLFMIFFFGTSGACAVMVGNRIGAGEESRAVYYAHAYAILAPALGLLMGIILFPLSSLLPLLFNISADAKAGVTSILRVLAFFMPFKIFNWHMIVGILRSGGDTRYSLYMEAGGIWLIAVPAAVLTGLVFHLPLMVIYAALSVEEIVKFTFGFSRLKSGKWLKNVIS</sequence>
<protein>
    <submittedName>
        <fullName evidence="8">Putative MATE family efflux protein</fullName>
    </submittedName>
</protein>
<evidence type="ECO:0000256" key="3">
    <source>
        <dbReference type="ARBA" id="ARBA00022475"/>
    </source>
</evidence>
<dbReference type="InterPro" id="IPR047135">
    <property type="entry name" value="YsiQ"/>
</dbReference>
<feature type="transmembrane region" description="Helical" evidence="7">
    <location>
        <begin position="321"/>
        <end position="345"/>
    </location>
</feature>
<dbReference type="PIRSF" id="PIRSF006603">
    <property type="entry name" value="DinF"/>
    <property type="match status" value="1"/>
</dbReference>
<evidence type="ECO:0000256" key="2">
    <source>
        <dbReference type="ARBA" id="ARBA00022448"/>
    </source>
</evidence>
<feature type="transmembrane region" description="Helical" evidence="7">
    <location>
        <begin position="198"/>
        <end position="223"/>
    </location>
</feature>
<evidence type="ECO:0000256" key="6">
    <source>
        <dbReference type="ARBA" id="ARBA00023136"/>
    </source>
</evidence>
<name>A0A841R5Z6_9SPIO</name>
<dbReference type="CDD" id="cd13134">
    <property type="entry name" value="MATE_like_8"/>
    <property type="match status" value="1"/>
</dbReference>
<evidence type="ECO:0000313" key="9">
    <source>
        <dbReference type="Proteomes" id="UP000587760"/>
    </source>
</evidence>
<proteinExistence type="predicted"/>
<dbReference type="GO" id="GO:0015297">
    <property type="term" value="F:antiporter activity"/>
    <property type="evidence" value="ECO:0007669"/>
    <property type="project" value="InterPro"/>
</dbReference>
<keyword evidence="5 7" id="KW-1133">Transmembrane helix</keyword>
<feature type="transmembrane region" description="Helical" evidence="7">
    <location>
        <begin position="63"/>
        <end position="86"/>
    </location>
</feature>
<dbReference type="Proteomes" id="UP000587760">
    <property type="component" value="Unassembled WGS sequence"/>
</dbReference>
<reference evidence="8 9" key="1">
    <citation type="submission" date="2020-08" db="EMBL/GenBank/DDBJ databases">
        <title>Genomic Encyclopedia of Type Strains, Phase IV (KMG-IV): sequencing the most valuable type-strain genomes for metagenomic binning, comparative biology and taxonomic classification.</title>
        <authorList>
            <person name="Goeker M."/>
        </authorList>
    </citation>
    <scope>NUCLEOTIDE SEQUENCE [LARGE SCALE GENOMIC DNA]</scope>
    <source>
        <strain evidence="8 9">DSM 2461</strain>
    </source>
</reference>
<feature type="transmembrane region" description="Helical" evidence="7">
    <location>
        <begin position="171"/>
        <end position="192"/>
    </location>
</feature>
<feature type="transmembrane region" description="Helical" evidence="7">
    <location>
        <begin position="98"/>
        <end position="119"/>
    </location>
</feature>
<dbReference type="Pfam" id="PF01554">
    <property type="entry name" value="MatE"/>
    <property type="match status" value="2"/>
</dbReference>
<keyword evidence="6 7" id="KW-0472">Membrane</keyword>
<dbReference type="InterPro" id="IPR048279">
    <property type="entry name" value="MdtK-like"/>
</dbReference>
<evidence type="ECO:0000256" key="5">
    <source>
        <dbReference type="ARBA" id="ARBA00022989"/>
    </source>
</evidence>
<feature type="transmembrane region" description="Helical" evidence="7">
    <location>
        <begin position="254"/>
        <end position="272"/>
    </location>
</feature>
<dbReference type="GO" id="GO:0042910">
    <property type="term" value="F:xenobiotic transmembrane transporter activity"/>
    <property type="evidence" value="ECO:0007669"/>
    <property type="project" value="InterPro"/>
</dbReference>
<organism evidence="8 9">
    <name type="scientific">Spirochaeta isovalerica</name>
    <dbReference type="NCBI Taxonomy" id="150"/>
    <lineage>
        <taxon>Bacteria</taxon>
        <taxon>Pseudomonadati</taxon>
        <taxon>Spirochaetota</taxon>
        <taxon>Spirochaetia</taxon>
        <taxon>Spirochaetales</taxon>
        <taxon>Spirochaetaceae</taxon>
        <taxon>Spirochaeta</taxon>
    </lineage>
</organism>
<feature type="transmembrane region" description="Helical" evidence="7">
    <location>
        <begin position="365"/>
        <end position="384"/>
    </location>
</feature>
<keyword evidence="2" id="KW-0813">Transport</keyword>
<dbReference type="AlphaFoldDB" id="A0A841R5Z6"/>
<dbReference type="RefSeq" id="WP_184742550.1">
    <property type="nucleotide sequence ID" value="NZ_JACHGJ010000001.1"/>
</dbReference>
<evidence type="ECO:0000256" key="1">
    <source>
        <dbReference type="ARBA" id="ARBA00004651"/>
    </source>
</evidence>
<evidence type="ECO:0000313" key="8">
    <source>
        <dbReference type="EMBL" id="MBB6478577.1"/>
    </source>
</evidence>
<dbReference type="EMBL" id="JACHGJ010000001">
    <property type="protein sequence ID" value="MBB6478577.1"/>
    <property type="molecule type" value="Genomic_DNA"/>
</dbReference>
<accession>A0A841R5Z6</accession>
<dbReference type="GO" id="GO:0005886">
    <property type="term" value="C:plasma membrane"/>
    <property type="evidence" value="ECO:0007669"/>
    <property type="project" value="UniProtKB-SubCell"/>
</dbReference>
<gene>
    <name evidence="8" type="ORF">HNR50_000210</name>
</gene>
<keyword evidence="3" id="KW-1003">Cell membrane</keyword>
<evidence type="ECO:0000256" key="7">
    <source>
        <dbReference type="SAM" id="Phobius"/>
    </source>
</evidence>
<dbReference type="InterPro" id="IPR002528">
    <property type="entry name" value="MATE_fam"/>
</dbReference>
<feature type="transmembrane region" description="Helical" evidence="7">
    <location>
        <begin position="292"/>
        <end position="309"/>
    </location>
</feature>
<keyword evidence="9" id="KW-1185">Reference proteome</keyword>
<feature type="transmembrane region" description="Helical" evidence="7">
    <location>
        <begin position="139"/>
        <end position="159"/>
    </location>
</feature>
<dbReference type="PANTHER" id="PTHR42925">
    <property type="entry name" value="MULTIDRUG AND TOXIN EFFLUX PROTEIN MATE FAMILY"/>
    <property type="match status" value="1"/>
</dbReference>
<comment type="subcellular location">
    <subcellularLocation>
        <location evidence="1">Cell membrane</location>
        <topology evidence="1">Multi-pass membrane protein</topology>
    </subcellularLocation>
</comment>